<evidence type="ECO:0000313" key="3">
    <source>
        <dbReference type="EMBL" id="PYH64766.1"/>
    </source>
</evidence>
<dbReference type="Proteomes" id="UP000248405">
    <property type="component" value="Unassembled WGS sequence"/>
</dbReference>
<feature type="chain" id="PRO_5016371741" evidence="2">
    <location>
        <begin position="41"/>
        <end position="135"/>
    </location>
</feature>
<dbReference type="EMBL" id="KZ821641">
    <property type="protein sequence ID" value="PYH64766.1"/>
    <property type="molecule type" value="Genomic_DNA"/>
</dbReference>
<feature type="signal peptide" evidence="2">
    <location>
        <begin position="1"/>
        <end position="40"/>
    </location>
</feature>
<evidence type="ECO:0000313" key="4">
    <source>
        <dbReference type="Proteomes" id="UP000248405"/>
    </source>
</evidence>
<keyword evidence="2" id="KW-0732">Signal</keyword>
<sequence>MCPLKWNIHAHGKSRHIFFCFLRIFLFQSWEVSKISGVRACFTGQCLSALDACFEIRRAEILSTTIECSSGLFAFNTVVLFTLLVSMFSTNETRKPKKDKQLLSLLPTFPTFFTQTQPNGPSPDGGGDARTATRT</sequence>
<dbReference type="GeneID" id="37206121"/>
<dbReference type="RefSeq" id="XP_025558560.1">
    <property type="nucleotide sequence ID" value="XM_025701529.1"/>
</dbReference>
<protein>
    <submittedName>
        <fullName evidence="3">Uncharacterized protein</fullName>
    </submittedName>
</protein>
<organism evidence="3 4">
    <name type="scientific">Aspergillus vadensis (strain CBS 113365 / IMI 142717 / IBT 24658)</name>
    <dbReference type="NCBI Taxonomy" id="1448311"/>
    <lineage>
        <taxon>Eukaryota</taxon>
        <taxon>Fungi</taxon>
        <taxon>Dikarya</taxon>
        <taxon>Ascomycota</taxon>
        <taxon>Pezizomycotina</taxon>
        <taxon>Eurotiomycetes</taxon>
        <taxon>Eurotiomycetidae</taxon>
        <taxon>Eurotiales</taxon>
        <taxon>Aspergillaceae</taxon>
        <taxon>Aspergillus</taxon>
        <taxon>Aspergillus subgen. Circumdati</taxon>
    </lineage>
</organism>
<feature type="region of interest" description="Disordered" evidence="1">
    <location>
        <begin position="112"/>
        <end position="135"/>
    </location>
</feature>
<evidence type="ECO:0000256" key="2">
    <source>
        <dbReference type="SAM" id="SignalP"/>
    </source>
</evidence>
<accession>A0A319AWN3</accession>
<proteinExistence type="predicted"/>
<evidence type="ECO:0000256" key="1">
    <source>
        <dbReference type="SAM" id="MobiDB-lite"/>
    </source>
</evidence>
<name>A0A319AWN3_ASPVC</name>
<dbReference type="OrthoDB" id="10545596at2759"/>
<keyword evidence="4" id="KW-1185">Reference proteome</keyword>
<reference evidence="3" key="1">
    <citation type="submission" date="2016-12" db="EMBL/GenBank/DDBJ databases">
        <title>The genomes of Aspergillus section Nigri reveals drivers in fungal speciation.</title>
        <authorList>
            <consortium name="DOE Joint Genome Institute"/>
            <person name="Vesth T.C."/>
            <person name="Nybo J."/>
            <person name="Theobald S."/>
            <person name="Brandl J."/>
            <person name="Frisvad J.C."/>
            <person name="Nielsen K.F."/>
            <person name="Lyhne E.K."/>
            <person name="Kogle M.E."/>
            <person name="Kuo A."/>
            <person name="Riley R."/>
            <person name="Clum A."/>
            <person name="Nolan M."/>
            <person name="Lipzen A."/>
            <person name="Salamov A."/>
            <person name="Henrissat B."/>
            <person name="Wiebenga A."/>
            <person name="De Vries R.P."/>
            <person name="Grigoriev I.V."/>
            <person name="Mortensen U.H."/>
            <person name="Andersen M.R."/>
            <person name="Baker S.E."/>
        </authorList>
    </citation>
    <scope>NUCLEOTIDE SEQUENCE [LARGE SCALE GENOMIC DNA]</scope>
    <source>
        <strain evidence="3">CBS 113365</strain>
    </source>
</reference>
<gene>
    <name evidence="3" type="ORF">BO88DRAFT_152542</name>
</gene>
<dbReference type="AlphaFoldDB" id="A0A319AWN3"/>